<sequence length="136" mass="15205">MSYSQYILPVREESAEVLKKHTSGPGKRFVFSDQKNNPAGNIYAITRVVEYVDNPESHIEDHAHDVDSLWLFEGANPDLSGLRVEVKLGDEKFILDSPASIYIPAGVNHNYRFILGSGRYTNIVLAKGGDYNAHIK</sequence>
<organism evidence="1 2">
    <name type="scientific">Candidatus Falkowbacteria bacterium RBG_13_39_14</name>
    <dbReference type="NCBI Taxonomy" id="1797985"/>
    <lineage>
        <taxon>Bacteria</taxon>
        <taxon>Candidatus Falkowiibacteriota</taxon>
    </lineage>
</organism>
<evidence type="ECO:0008006" key="3">
    <source>
        <dbReference type="Google" id="ProtNLM"/>
    </source>
</evidence>
<proteinExistence type="predicted"/>
<protein>
    <recommendedName>
        <fullName evidence="3">Cupin 2 conserved barrel domain-containing protein</fullName>
    </recommendedName>
</protein>
<gene>
    <name evidence="1" type="ORF">A2Y83_01690</name>
</gene>
<evidence type="ECO:0000313" key="2">
    <source>
        <dbReference type="Proteomes" id="UP000178323"/>
    </source>
</evidence>
<evidence type="ECO:0000313" key="1">
    <source>
        <dbReference type="EMBL" id="OGF20936.1"/>
    </source>
</evidence>
<dbReference type="Proteomes" id="UP000178323">
    <property type="component" value="Unassembled WGS sequence"/>
</dbReference>
<dbReference type="AlphaFoldDB" id="A0A1F5S2R8"/>
<name>A0A1F5S2R8_9BACT</name>
<comment type="caution">
    <text evidence="1">The sequence shown here is derived from an EMBL/GenBank/DDBJ whole genome shotgun (WGS) entry which is preliminary data.</text>
</comment>
<dbReference type="STRING" id="1797985.A2Y83_01690"/>
<dbReference type="EMBL" id="MFFS01000076">
    <property type="protein sequence ID" value="OGF20936.1"/>
    <property type="molecule type" value="Genomic_DNA"/>
</dbReference>
<accession>A0A1F5S2R8</accession>
<reference evidence="1 2" key="1">
    <citation type="journal article" date="2016" name="Nat. Commun.">
        <title>Thousands of microbial genomes shed light on interconnected biogeochemical processes in an aquifer system.</title>
        <authorList>
            <person name="Anantharaman K."/>
            <person name="Brown C.T."/>
            <person name="Hug L.A."/>
            <person name="Sharon I."/>
            <person name="Castelle C.J."/>
            <person name="Probst A.J."/>
            <person name="Thomas B.C."/>
            <person name="Singh A."/>
            <person name="Wilkins M.J."/>
            <person name="Karaoz U."/>
            <person name="Brodie E.L."/>
            <person name="Williams K.H."/>
            <person name="Hubbard S.S."/>
            <person name="Banfield J.F."/>
        </authorList>
    </citation>
    <scope>NUCLEOTIDE SEQUENCE [LARGE SCALE GENOMIC DNA]</scope>
</reference>